<sequence length="281" mass="30669">MSASDERGALAARLRALREDAGLSTTRLAVELGWSQSKVSKIENQRTKPSVADVRAWAAKTGAPQDVTTELLNIAESIQVASIIWDRTLGGGRAEHQRTLGRLLHEAKTMQVFQHAAVPGLLQTADYARSVLDLADVFRIGDTARAAAARIERQTALYDLNRQYEFVITEAALRFRPVAAEAMAAQYDKVLSVLTLPNVEVSILQTGATPSAVQAHGFVILTLSDDSRYVTVETYTRELTLTDPEEASQYSTIFSSLLADAKRGDEARELPVSLRTDALAK</sequence>
<proteinExistence type="predicted"/>
<comment type="caution">
    <text evidence="3">The sequence shown here is derived from an EMBL/GenBank/DDBJ whole genome shotgun (WGS) entry which is preliminary data.</text>
</comment>
<dbReference type="PROSITE" id="PS50943">
    <property type="entry name" value="HTH_CROC1"/>
    <property type="match status" value="1"/>
</dbReference>
<dbReference type="EMBL" id="BONE01000027">
    <property type="protein sequence ID" value="GIF74142.1"/>
    <property type="molecule type" value="Genomic_DNA"/>
</dbReference>
<dbReference type="Gene3D" id="1.10.260.40">
    <property type="entry name" value="lambda repressor-like DNA-binding domains"/>
    <property type="match status" value="1"/>
</dbReference>
<accession>A0ABQ4CS87</accession>
<gene>
    <name evidence="3" type="ORF">Asi02nite_36600</name>
</gene>
<organism evidence="3 4">
    <name type="scientific">Asanoa siamensis</name>
    <dbReference type="NCBI Taxonomy" id="926357"/>
    <lineage>
        <taxon>Bacteria</taxon>
        <taxon>Bacillati</taxon>
        <taxon>Actinomycetota</taxon>
        <taxon>Actinomycetes</taxon>
        <taxon>Micromonosporales</taxon>
        <taxon>Micromonosporaceae</taxon>
        <taxon>Asanoa</taxon>
    </lineage>
</organism>
<dbReference type="Pfam" id="PF13560">
    <property type="entry name" value="HTH_31"/>
    <property type="match status" value="1"/>
</dbReference>
<dbReference type="Pfam" id="PF19054">
    <property type="entry name" value="DUF5753"/>
    <property type="match status" value="1"/>
</dbReference>
<reference evidence="3 4" key="1">
    <citation type="submission" date="2021-01" db="EMBL/GenBank/DDBJ databases">
        <title>Whole genome shotgun sequence of Asanoa siamensis NBRC 107932.</title>
        <authorList>
            <person name="Komaki H."/>
            <person name="Tamura T."/>
        </authorList>
    </citation>
    <scope>NUCLEOTIDE SEQUENCE [LARGE SCALE GENOMIC DNA]</scope>
    <source>
        <strain evidence="3 4">NBRC 107932</strain>
    </source>
</reference>
<dbReference type="InterPro" id="IPR000488">
    <property type="entry name" value="Death_dom"/>
</dbReference>
<dbReference type="Proteomes" id="UP000604117">
    <property type="component" value="Unassembled WGS sequence"/>
</dbReference>
<evidence type="ECO:0000259" key="1">
    <source>
        <dbReference type="PROSITE" id="PS50017"/>
    </source>
</evidence>
<feature type="domain" description="Death" evidence="1">
    <location>
        <begin position="10"/>
        <end position="72"/>
    </location>
</feature>
<dbReference type="CDD" id="cd00093">
    <property type="entry name" value="HTH_XRE"/>
    <property type="match status" value="1"/>
</dbReference>
<name>A0ABQ4CS87_9ACTN</name>
<evidence type="ECO:0000259" key="2">
    <source>
        <dbReference type="PROSITE" id="PS50943"/>
    </source>
</evidence>
<dbReference type="SUPFAM" id="SSF47413">
    <property type="entry name" value="lambda repressor-like DNA-binding domains"/>
    <property type="match status" value="1"/>
</dbReference>
<protein>
    <submittedName>
        <fullName evidence="3">Transcriptional regulator</fullName>
    </submittedName>
</protein>
<evidence type="ECO:0000313" key="4">
    <source>
        <dbReference type="Proteomes" id="UP000604117"/>
    </source>
</evidence>
<dbReference type="InterPro" id="IPR010982">
    <property type="entry name" value="Lambda_DNA-bd_dom_sf"/>
</dbReference>
<evidence type="ECO:0000313" key="3">
    <source>
        <dbReference type="EMBL" id="GIF74142.1"/>
    </source>
</evidence>
<dbReference type="InterPro" id="IPR043917">
    <property type="entry name" value="DUF5753"/>
</dbReference>
<feature type="domain" description="HTH cro/C1-type" evidence="2">
    <location>
        <begin position="14"/>
        <end position="67"/>
    </location>
</feature>
<dbReference type="InterPro" id="IPR001387">
    <property type="entry name" value="Cro/C1-type_HTH"/>
</dbReference>
<keyword evidence="4" id="KW-1185">Reference proteome</keyword>
<dbReference type="RefSeq" id="WP_239126801.1">
    <property type="nucleotide sequence ID" value="NZ_BONE01000027.1"/>
</dbReference>
<dbReference type="PROSITE" id="PS50017">
    <property type="entry name" value="DEATH_DOMAIN"/>
    <property type="match status" value="1"/>
</dbReference>
<dbReference type="SMART" id="SM00530">
    <property type="entry name" value="HTH_XRE"/>
    <property type="match status" value="1"/>
</dbReference>